<protein>
    <submittedName>
        <fullName evidence="2">Transglycosylase SLT domain-containing protein</fullName>
    </submittedName>
</protein>
<reference evidence="3" key="1">
    <citation type="journal article" date="2019" name="Int. J. Syst. Evol. Microbiol.">
        <title>The Global Catalogue of Microorganisms (GCM) 10K type strain sequencing project: providing services to taxonomists for standard genome sequencing and annotation.</title>
        <authorList>
            <consortium name="The Broad Institute Genomics Platform"/>
            <consortium name="The Broad Institute Genome Sequencing Center for Infectious Disease"/>
            <person name="Wu L."/>
            <person name="Ma J."/>
        </authorList>
    </citation>
    <scope>NUCLEOTIDE SEQUENCE [LARGE SCALE GENOMIC DNA]</scope>
    <source>
        <strain evidence="3">CCUG 46385</strain>
    </source>
</reference>
<dbReference type="RefSeq" id="WP_379788705.1">
    <property type="nucleotide sequence ID" value="NZ_JBHSHL010000035.1"/>
</dbReference>
<dbReference type="CDD" id="cd00254">
    <property type="entry name" value="LT-like"/>
    <property type="match status" value="1"/>
</dbReference>
<name>A0ABV9QMK1_9FIRM</name>
<dbReference type="EMBL" id="JBHSHL010000035">
    <property type="protein sequence ID" value="MFC4805163.1"/>
    <property type="molecule type" value="Genomic_DNA"/>
</dbReference>
<evidence type="ECO:0000313" key="2">
    <source>
        <dbReference type="EMBL" id="MFC4805163.1"/>
    </source>
</evidence>
<dbReference type="InterPro" id="IPR008258">
    <property type="entry name" value="Transglycosylase_SLT_dom_1"/>
</dbReference>
<evidence type="ECO:0000259" key="1">
    <source>
        <dbReference type="Pfam" id="PF01464"/>
    </source>
</evidence>
<dbReference type="Proteomes" id="UP001595916">
    <property type="component" value="Unassembled WGS sequence"/>
</dbReference>
<feature type="domain" description="Transglycosylase SLT" evidence="1">
    <location>
        <begin position="47"/>
        <end position="142"/>
    </location>
</feature>
<dbReference type="SUPFAM" id="SSF53955">
    <property type="entry name" value="Lysozyme-like"/>
    <property type="match status" value="1"/>
</dbReference>
<dbReference type="Gene3D" id="1.10.530.10">
    <property type="match status" value="1"/>
</dbReference>
<dbReference type="InterPro" id="IPR023346">
    <property type="entry name" value="Lysozyme-like_dom_sf"/>
</dbReference>
<organism evidence="2 3">
    <name type="scientific">Filifactor villosus</name>
    <dbReference type="NCBI Taxonomy" id="29374"/>
    <lineage>
        <taxon>Bacteria</taxon>
        <taxon>Bacillati</taxon>
        <taxon>Bacillota</taxon>
        <taxon>Clostridia</taxon>
        <taxon>Peptostreptococcales</taxon>
        <taxon>Filifactoraceae</taxon>
        <taxon>Filifactor</taxon>
    </lineage>
</organism>
<sequence length="226" mass="26500">MYGCTKIFGIGSIRRITVFLLTLCMLTHTSFAEKVVFPPRIERAVVNASKRQDIPAKYIFAMILVENDEFDPYLRSVTRDSGITQINDALLDDFHSAGFEDVYDVEDNIEFGSMRLKWAYEKYQDWHQAYMVYNMGEGRAKWLFRRGIYQSRYSRKAMKKLSNKDHWVLEDPSVIGRVYEIRILPGLLAKQLPKESEYERALSEIKDLNFAKIFLAPKRKFDVVKK</sequence>
<evidence type="ECO:0000313" key="3">
    <source>
        <dbReference type="Proteomes" id="UP001595916"/>
    </source>
</evidence>
<proteinExistence type="predicted"/>
<keyword evidence="3" id="KW-1185">Reference proteome</keyword>
<comment type="caution">
    <text evidence="2">The sequence shown here is derived from an EMBL/GenBank/DDBJ whole genome shotgun (WGS) entry which is preliminary data.</text>
</comment>
<accession>A0ABV9QMK1</accession>
<dbReference type="Pfam" id="PF01464">
    <property type="entry name" value="SLT"/>
    <property type="match status" value="1"/>
</dbReference>
<gene>
    <name evidence="2" type="ORF">ACFO4R_08705</name>
</gene>